<dbReference type="OrthoDB" id="3889136at2759"/>
<organism evidence="2 3">
    <name type="scientific">Periconia digitata</name>
    <dbReference type="NCBI Taxonomy" id="1303443"/>
    <lineage>
        <taxon>Eukaryota</taxon>
        <taxon>Fungi</taxon>
        <taxon>Dikarya</taxon>
        <taxon>Ascomycota</taxon>
        <taxon>Pezizomycotina</taxon>
        <taxon>Dothideomycetes</taxon>
        <taxon>Pleosporomycetidae</taxon>
        <taxon>Pleosporales</taxon>
        <taxon>Massarineae</taxon>
        <taxon>Periconiaceae</taxon>
        <taxon>Periconia</taxon>
    </lineage>
</organism>
<comment type="caution">
    <text evidence="2">The sequence shown here is derived from an EMBL/GenBank/DDBJ whole genome shotgun (WGS) entry which is preliminary data.</text>
</comment>
<evidence type="ECO:0000313" key="3">
    <source>
        <dbReference type="Proteomes" id="UP001152607"/>
    </source>
</evidence>
<name>A0A9W4XIZ4_9PLEO</name>
<dbReference type="AlphaFoldDB" id="A0A9W4XIZ4"/>
<accession>A0A9W4XIZ4</accession>
<feature type="compositionally biased region" description="Basic residues" evidence="1">
    <location>
        <begin position="129"/>
        <end position="139"/>
    </location>
</feature>
<keyword evidence="3" id="KW-1185">Reference proteome</keyword>
<evidence type="ECO:0000313" key="2">
    <source>
        <dbReference type="EMBL" id="CAI6333378.1"/>
    </source>
</evidence>
<gene>
    <name evidence="2" type="ORF">PDIGIT_LOCUS6416</name>
</gene>
<protein>
    <submittedName>
        <fullName evidence="2">Uncharacterized protein</fullName>
    </submittedName>
</protein>
<evidence type="ECO:0000256" key="1">
    <source>
        <dbReference type="SAM" id="MobiDB-lite"/>
    </source>
</evidence>
<feature type="compositionally biased region" description="Low complexity" evidence="1">
    <location>
        <begin position="82"/>
        <end position="103"/>
    </location>
</feature>
<proteinExistence type="predicted"/>
<reference evidence="2" key="1">
    <citation type="submission" date="2023-01" db="EMBL/GenBank/DDBJ databases">
        <authorList>
            <person name="Van Ghelder C."/>
            <person name="Rancurel C."/>
        </authorList>
    </citation>
    <scope>NUCLEOTIDE SEQUENCE</scope>
    <source>
        <strain evidence="2">CNCM I-4278</strain>
    </source>
</reference>
<sequence length="175" mass="18358">MPPKKTAAAAAPAADGEQKFSWTVENERRLLILCIGRGTISGNEYREFLKAMPAGASFEGVRQRFGKLKREQKAIYEECGLAASPDNADASAPPSSSANQAAPKGKKRAAPAATASDNNNDGAEEPAPKPKKARGRKKKVEANVDGEDAGNEVEGGTFTSVNGSGVKQEEVDSLV</sequence>
<dbReference type="Proteomes" id="UP001152607">
    <property type="component" value="Unassembled WGS sequence"/>
</dbReference>
<feature type="region of interest" description="Disordered" evidence="1">
    <location>
        <begin position="80"/>
        <end position="175"/>
    </location>
</feature>
<dbReference type="EMBL" id="CAOQHR010000004">
    <property type="protein sequence ID" value="CAI6333378.1"/>
    <property type="molecule type" value="Genomic_DNA"/>
</dbReference>